<dbReference type="Pfam" id="PF03054">
    <property type="entry name" value="tRNA_Me_trans"/>
    <property type="match status" value="1"/>
</dbReference>
<dbReference type="GO" id="GO:0005524">
    <property type="term" value="F:ATP binding"/>
    <property type="evidence" value="ECO:0007669"/>
    <property type="project" value="UniProtKB-KW"/>
</dbReference>
<feature type="site" description="Interaction with tRNA" evidence="9">
    <location>
        <position position="128"/>
    </location>
</feature>
<dbReference type="EMBL" id="CP011232">
    <property type="protein sequence ID" value="AKI96731.1"/>
    <property type="molecule type" value="Genomic_DNA"/>
</dbReference>
<evidence type="ECO:0000256" key="8">
    <source>
        <dbReference type="ARBA" id="ARBA00051542"/>
    </source>
</evidence>
<evidence type="ECO:0000256" key="1">
    <source>
        <dbReference type="ARBA" id="ARBA00022555"/>
    </source>
</evidence>
<dbReference type="SUPFAM" id="SSF52402">
    <property type="entry name" value="Adenine nucleotide alpha hydrolases-like"/>
    <property type="match status" value="1"/>
</dbReference>
<dbReference type="InterPro" id="IPR014729">
    <property type="entry name" value="Rossmann-like_a/b/a_fold"/>
</dbReference>
<evidence type="ECO:0000313" key="13">
    <source>
        <dbReference type="Proteomes" id="UP000035159"/>
    </source>
</evidence>
<feature type="binding site" evidence="9">
    <location>
        <position position="32"/>
    </location>
    <ligand>
        <name>ATP</name>
        <dbReference type="ChEBI" id="CHEBI:30616"/>
    </ligand>
</feature>
<keyword evidence="3 9" id="KW-0819">tRNA processing</keyword>
<keyword evidence="9" id="KW-0963">Cytoplasm</keyword>
<dbReference type="InterPro" id="IPR046885">
    <property type="entry name" value="MnmA-like_C"/>
</dbReference>
<feature type="active site" description="Cysteine persulfide intermediate" evidence="9">
    <location>
        <position position="200"/>
    </location>
</feature>
<evidence type="ECO:0000256" key="7">
    <source>
        <dbReference type="ARBA" id="ARBA00023157"/>
    </source>
</evidence>
<dbReference type="Pfam" id="PF20259">
    <property type="entry name" value="tRNA_Me_trans_M"/>
    <property type="match status" value="1"/>
</dbReference>
<dbReference type="GO" id="GO:0005737">
    <property type="term" value="C:cytoplasm"/>
    <property type="evidence" value="ECO:0007669"/>
    <property type="project" value="UniProtKB-SubCell"/>
</dbReference>
<dbReference type="PANTHER" id="PTHR11933">
    <property type="entry name" value="TRNA 5-METHYLAMINOMETHYL-2-THIOURIDYLATE -METHYLTRANSFERASE"/>
    <property type="match status" value="1"/>
</dbReference>
<feature type="site" description="Interaction with tRNA" evidence="9">
    <location>
        <position position="336"/>
    </location>
</feature>
<feature type="region of interest" description="Interaction with tRNA" evidence="9">
    <location>
        <begin position="150"/>
        <end position="152"/>
    </location>
</feature>
<evidence type="ECO:0000256" key="9">
    <source>
        <dbReference type="HAMAP-Rule" id="MF_00144"/>
    </source>
</evidence>
<dbReference type="EC" id="2.8.1.13" evidence="9"/>
<feature type="domain" description="tRNA-specific 2-thiouridylase MnmA-like C-terminal" evidence="10">
    <location>
        <begin position="280"/>
        <end position="352"/>
    </location>
</feature>
<comment type="similarity">
    <text evidence="9">Belongs to the MnmA/TRMU family.</text>
</comment>
<evidence type="ECO:0000256" key="5">
    <source>
        <dbReference type="ARBA" id="ARBA00022840"/>
    </source>
</evidence>
<feature type="binding site" evidence="9">
    <location>
        <begin position="6"/>
        <end position="13"/>
    </location>
    <ligand>
        <name>ATP</name>
        <dbReference type="ChEBI" id="CHEBI:30616"/>
    </ligand>
</feature>
<evidence type="ECO:0000259" key="10">
    <source>
        <dbReference type="Pfam" id="PF20258"/>
    </source>
</evidence>
<reference evidence="12 13" key="1">
    <citation type="submission" date="2015-04" db="EMBL/GenBank/DDBJ databases">
        <title>Complete Genome Sequence of Kosmotoga pacifica SLHLJ1.</title>
        <authorList>
            <person name="Jiang L.J."/>
            <person name="Shao Z.Z."/>
            <person name="Jebbar M."/>
        </authorList>
    </citation>
    <scope>NUCLEOTIDE SEQUENCE [LARGE SCALE GENOMIC DNA]</scope>
    <source>
        <strain evidence="12 13">SLHLJ1</strain>
    </source>
</reference>
<dbReference type="Gene3D" id="2.30.30.280">
    <property type="entry name" value="Adenine nucleotide alpha hydrolases-like domains"/>
    <property type="match status" value="1"/>
</dbReference>
<keyword evidence="5 9" id="KW-0067">ATP-binding</keyword>
<keyword evidence="7 9" id="KW-1015">Disulfide bond</keyword>
<evidence type="ECO:0000256" key="6">
    <source>
        <dbReference type="ARBA" id="ARBA00022884"/>
    </source>
</evidence>
<dbReference type="Proteomes" id="UP000035159">
    <property type="component" value="Chromosome"/>
</dbReference>
<evidence type="ECO:0000256" key="3">
    <source>
        <dbReference type="ARBA" id="ARBA00022694"/>
    </source>
</evidence>
<name>A0A0G2Z9H4_9BACT</name>
<dbReference type="STRING" id="1330330.IX53_01610"/>
<dbReference type="GO" id="GO:0002143">
    <property type="term" value="P:tRNA wobble position uridine thiolation"/>
    <property type="evidence" value="ECO:0007669"/>
    <property type="project" value="TreeGrafter"/>
</dbReference>
<dbReference type="KEGG" id="kpf:IX53_01610"/>
<dbReference type="InterPro" id="IPR023382">
    <property type="entry name" value="MnmA-like_central_sf"/>
</dbReference>
<gene>
    <name evidence="9" type="primary">mnmA</name>
    <name evidence="12" type="ORF">IX53_01610</name>
</gene>
<organism evidence="12 13">
    <name type="scientific">Kosmotoga pacifica</name>
    <dbReference type="NCBI Taxonomy" id="1330330"/>
    <lineage>
        <taxon>Bacteria</taxon>
        <taxon>Thermotogati</taxon>
        <taxon>Thermotogota</taxon>
        <taxon>Thermotogae</taxon>
        <taxon>Kosmotogales</taxon>
        <taxon>Kosmotogaceae</taxon>
        <taxon>Kosmotoga</taxon>
    </lineage>
</organism>
<dbReference type="PANTHER" id="PTHR11933:SF5">
    <property type="entry name" value="MITOCHONDRIAL TRNA-SPECIFIC 2-THIOURIDYLASE 1"/>
    <property type="match status" value="1"/>
</dbReference>
<keyword evidence="6 9" id="KW-0694">RNA-binding</keyword>
<dbReference type="NCBIfam" id="NF001138">
    <property type="entry name" value="PRK00143.1"/>
    <property type="match status" value="1"/>
</dbReference>
<dbReference type="Pfam" id="PF20258">
    <property type="entry name" value="tRNA_Me_trans_C"/>
    <property type="match status" value="1"/>
</dbReference>
<comment type="catalytic activity">
    <reaction evidence="8 9">
        <text>S-sulfanyl-L-cysteinyl-[protein] + uridine(34) in tRNA + AH2 + ATP = 2-thiouridine(34) in tRNA + L-cysteinyl-[protein] + A + AMP + diphosphate + H(+)</text>
        <dbReference type="Rhea" id="RHEA:47032"/>
        <dbReference type="Rhea" id="RHEA-COMP:10131"/>
        <dbReference type="Rhea" id="RHEA-COMP:11726"/>
        <dbReference type="Rhea" id="RHEA-COMP:11727"/>
        <dbReference type="Rhea" id="RHEA-COMP:11728"/>
        <dbReference type="ChEBI" id="CHEBI:13193"/>
        <dbReference type="ChEBI" id="CHEBI:15378"/>
        <dbReference type="ChEBI" id="CHEBI:17499"/>
        <dbReference type="ChEBI" id="CHEBI:29950"/>
        <dbReference type="ChEBI" id="CHEBI:30616"/>
        <dbReference type="ChEBI" id="CHEBI:33019"/>
        <dbReference type="ChEBI" id="CHEBI:61963"/>
        <dbReference type="ChEBI" id="CHEBI:65315"/>
        <dbReference type="ChEBI" id="CHEBI:87170"/>
        <dbReference type="ChEBI" id="CHEBI:456215"/>
        <dbReference type="EC" id="2.8.1.13"/>
    </reaction>
</comment>
<proteinExistence type="inferred from homology"/>
<comment type="function">
    <text evidence="9">Catalyzes the 2-thiolation of uridine at the wobble position (U34) of tRNA, leading to the formation of s(2)U34.</text>
</comment>
<keyword evidence="13" id="KW-1185">Reference proteome</keyword>
<evidence type="ECO:0000313" key="12">
    <source>
        <dbReference type="EMBL" id="AKI96731.1"/>
    </source>
</evidence>
<comment type="subcellular location">
    <subcellularLocation>
        <location evidence="9">Cytoplasm</location>
    </subcellularLocation>
</comment>
<sequence>MKVGIAMSGGVDSAVAAALLIEAGHEVVGYHMKNLPDHLFEVVPETKKVCCSPSDTIDAYKTAKILGIELKIVKLNELFRNHIIDYFIEEYRQGRTPNPCVLCNDYMKFGALMEKALEDGMEMFASGHYARIINHPDYGITLAKGKADHKDQAYFLSRIKKEKLKKILFPNGELTKEEIREKAKVLGLPVHAKRESQELCFIPDNNYRRFLKEEGIVLPAGEIVDVHGNVLGKHRGLPFYTIGQRKGLGISSDKKLYIIDIDKKLNRLIVGPYEMTLKNRFKAIKPNWLIDVHSNEFRCECMVRSTMKPEEAKVHIIGDSLTVEFKKPVSAITPGQLAVFYDGAIVLGSAFIESVES</sequence>
<dbReference type="InterPro" id="IPR004506">
    <property type="entry name" value="MnmA-like"/>
</dbReference>
<evidence type="ECO:0000259" key="11">
    <source>
        <dbReference type="Pfam" id="PF20259"/>
    </source>
</evidence>
<feature type="disulfide bond" description="Alternate" evidence="9">
    <location>
        <begin position="103"/>
        <end position="200"/>
    </location>
</feature>
<keyword evidence="2 9" id="KW-0808">Transferase</keyword>
<comment type="caution">
    <text evidence="9">Lacks conserved residue(s) required for the propagation of feature annotation.</text>
</comment>
<dbReference type="PATRIC" id="fig|1330330.3.peg.326"/>
<dbReference type="AlphaFoldDB" id="A0A0G2Z9H4"/>
<evidence type="ECO:0000256" key="2">
    <source>
        <dbReference type="ARBA" id="ARBA00022679"/>
    </source>
</evidence>
<evidence type="ECO:0000256" key="4">
    <source>
        <dbReference type="ARBA" id="ARBA00022741"/>
    </source>
</evidence>
<feature type="domain" description="tRNA-specific 2-thiouridylase MnmA-like central" evidence="11">
    <location>
        <begin position="209"/>
        <end position="271"/>
    </location>
</feature>
<dbReference type="Gene3D" id="2.40.30.10">
    <property type="entry name" value="Translation factors"/>
    <property type="match status" value="1"/>
</dbReference>
<keyword evidence="4 9" id="KW-0547">Nucleotide-binding</keyword>
<protein>
    <recommendedName>
        <fullName evidence="9">tRNA-specific 2-thiouridylase MnmA</fullName>
        <ecNumber evidence="9">2.8.1.13</ecNumber>
    </recommendedName>
</protein>
<dbReference type="GO" id="GO:0103016">
    <property type="term" value="F:tRNA-uridine 2-sulfurtransferase activity"/>
    <property type="evidence" value="ECO:0007669"/>
    <property type="project" value="UniProtKB-EC"/>
</dbReference>
<feature type="binding site" evidence="9">
    <location>
        <position position="127"/>
    </location>
    <ligand>
        <name>ATP</name>
        <dbReference type="ChEBI" id="CHEBI:30616"/>
    </ligand>
</feature>
<dbReference type="FunFam" id="2.30.30.280:FF:000001">
    <property type="entry name" value="tRNA-specific 2-thiouridylase MnmA"/>
    <property type="match status" value="1"/>
</dbReference>
<dbReference type="InterPro" id="IPR046884">
    <property type="entry name" value="MnmA-like_central"/>
</dbReference>
<dbReference type="GO" id="GO:0000049">
    <property type="term" value="F:tRNA binding"/>
    <property type="evidence" value="ECO:0007669"/>
    <property type="project" value="UniProtKB-KW"/>
</dbReference>
<feature type="active site" description="Nucleophile" evidence="9">
    <location>
        <position position="103"/>
    </location>
</feature>
<accession>A0A0G2Z9H4</accession>
<dbReference type="NCBIfam" id="TIGR00420">
    <property type="entry name" value="trmU"/>
    <property type="match status" value="1"/>
</dbReference>
<keyword evidence="1 9" id="KW-0820">tRNA-binding</keyword>
<dbReference type="RefSeq" id="WP_047753866.1">
    <property type="nucleotide sequence ID" value="NZ_CAJUHA010000022.1"/>
</dbReference>
<dbReference type="CDD" id="cd01998">
    <property type="entry name" value="MnmA_TRMU-like"/>
    <property type="match status" value="1"/>
</dbReference>
<dbReference type="Gene3D" id="3.40.50.620">
    <property type="entry name" value="HUPs"/>
    <property type="match status" value="1"/>
</dbReference>
<dbReference type="HAMAP" id="MF_00144">
    <property type="entry name" value="tRNA_thiouridyl_MnmA"/>
    <property type="match status" value="1"/>
</dbReference>